<feature type="non-terminal residue" evidence="1">
    <location>
        <position position="1"/>
    </location>
</feature>
<gene>
    <name evidence="1" type="ORF">CR513_41471</name>
</gene>
<name>A0A371FIZ5_MUCPR</name>
<proteinExistence type="predicted"/>
<organism evidence="1 2">
    <name type="scientific">Mucuna pruriens</name>
    <name type="common">Velvet bean</name>
    <name type="synonym">Dolichos pruriens</name>
    <dbReference type="NCBI Taxonomy" id="157652"/>
    <lineage>
        <taxon>Eukaryota</taxon>
        <taxon>Viridiplantae</taxon>
        <taxon>Streptophyta</taxon>
        <taxon>Embryophyta</taxon>
        <taxon>Tracheophyta</taxon>
        <taxon>Spermatophyta</taxon>
        <taxon>Magnoliopsida</taxon>
        <taxon>eudicotyledons</taxon>
        <taxon>Gunneridae</taxon>
        <taxon>Pentapetalae</taxon>
        <taxon>rosids</taxon>
        <taxon>fabids</taxon>
        <taxon>Fabales</taxon>
        <taxon>Fabaceae</taxon>
        <taxon>Papilionoideae</taxon>
        <taxon>50 kb inversion clade</taxon>
        <taxon>NPAAA clade</taxon>
        <taxon>indigoferoid/millettioid clade</taxon>
        <taxon>Phaseoleae</taxon>
        <taxon>Mucuna</taxon>
    </lineage>
</organism>
<evidence type="ECO:0008006" key="3">
    <source>
        <dbReference type="Google" id="ProtNLM"/>
    </source>
</evidence>
<dbReference type="EMBL" id="QJKJ01008912">
    <property type="protein sequence ID" value="RDX78275.1"/>
    <property type="molecule type" value="Genomic_DNA"/>
</dbReference>
<evidence type="ECO:0000313" key="1">
    <source>
        <dbReference type="EMBL" id="RDX78275.1"/>
    </source>
</evidence>
<dbReference type="Proteomes" id="UP000257109">
    <property type="component" value="Unassembled WGS sequence"/>
</dbReference>
<sequence length="95" mass="11219">MSDITQFTPLKVGRSQILREVFHTCLLDIPLPTEHQLKPGYDEWCEFHPTHEHTMKNCRTLKGQIEKLVHEGHLSRFVQTQGDTRAKEHNHPWHD</sequence>
<evidence type="ECO:0000313" key="2">
    <source>
        <dbReference type="Proteomes" id="UP000257109"/>
    </source>
</evidence>
<dbReference type="AlphaFoldDB" id="A0A371FIZ5"/>
<protein>
    <recommendedName>
        <fullName evidence="3">Retrotransposon gag domain-containing protein</fullName>
    </recommendedName>
</protein>
<keyword evidence="2" id="KW-1185">Reference proteome</keyword>
<dbReference type="OrthoDB" id="1752268at2759"/>
<comment type="caution">
    <text evidence="1">The sequence shown here is derived from an EMBL/GenBank/DDBJ whole genome shotgun (WGS) entry which is preliminary data.</text>
</comment>
<reference evidence="1" key="1">
    <citation type="submission" date="2018-05" db="EMBL/GenBank/DDBJ databases">
        <title>Draft genome of Mucuna pruriens seed.</title>
        <authorList>
            <person name="Nnadi N.E."/>
            <person name="Vos R."/>
            <person name="Hasami M.H."/>
            <person name="Devisetty U.K."/>
            <person name="Aguiy J.C."/>
        </authorList>
    </citation>
    <scope>NUCLEOTIDE SEQUENCE [LARGE SCALE GENOMIC DNA]</scope>
    <source>
        <strain evidence="1">JCA_2017</strain>
    </source>
</reference>
<accession>A0A371FIZ5</accession>